<protein>
    <submittedName>
        <fullName evidence="1">Uncharacterized protein</fullName>
    </submittedName>
</protein>
<dbReference type="HOGENOM" id="CLU_1885879_0_0_1"/>
<dbReference type="Proteomes" id="UP000030703">
    <property type="component" value="Unassembled WGS sequence"/>
</dbReference>
<reference evidence="1" key="1">
    <citation type="submission" date="2012-04" db="EMBL/GenBank/DDBJ databases">
        <title>The Genome Sequence of Fusarium oxysporum melonis.</title>
        <authorList>
            <consortium name="The Broad Institute Genome Sequencing Platform"/>
            <person name="Ma L.-J."/>
            <person name="Gale L.R."/>
            <person name="Schwartz D.C."/>
            <person name="Zhou S."/>
            <person name="Corby-Kistler H."/>
            <person name="Young S.K."/>
            <person name="Zeng Q."/>
            <person name="Gargeya S."/>
            <person name="Fitzgerald M."/>
            <person name="Haas B."/>
            <person name="Abouelleil A."/>
            <person name="Alvarado L."/>
            <person name="Arachchi H.M."/>
            <person name="Berlin A."/>
            <person name="Brown A."/>
            <person name="Chapman S.B."/>
            <person name="Chen Z."/>
            <person name="Dunbar C."/>
            <person name="Freedman E."/>
            <person name="Gearin G."/>
            <person name="Goldberg J."/>
            <person name="Griggs A."/>
            <person name="Gujja S."/>
            <person name="Heiman D."/>
            <person name="Howarth C."/>
            <person name="Larson L."/>
            <person name="Lui A."/>
            <person name="MacDonald P.J.P."/>
            <person name="Montmayeur A."/>
            <person name="Murphy C."/>
            <person name="Neiman D."/>
            <person name="Pearson M."/>
            <person name="Priest M."/>
            <person name="Roberts A."/>
            <person name="Saif S."/>
            <person name="Shea T."/>
            <person name="Shenoy N."/>
            <person name="Sisk P."/>
            <person name="Stolte C."/>
            <person name="Sykes S."/>
            <person name="Wortman J."/>
            <person name="Nusbaum C."/>
            <person name="Birren B."/>
        </authorList>
    </citation>
    <scope>NUCLEOTIDE SEQUENCE</scope>
    <source>
        <strain evidence="1">26406</strain>
    </source>
</reference>
<dbReference type="EMBL" id="JH659337">
    <property type="protein sequence ID" value="EXK32789.1"/>
    <property type="molecule type" value="Genomic_DNA"/>
</dbReference>
<dbReference type="OrthoDB" id="10299788at2759"/>
<accession>W9ZLT3</accession>
<name>W9ZLT3_FUSOX</name>
<gene>
    <name evidence="1" type="ORF">FOMG_11645</name>
</gene>
<proteinExistence type="predicted"/>
<reference evidence="1" key="2">
    <citation type="submission" date="2012-05" db="EMBL/GenBank/DDBJ databases">
        <title>Annotation of the Genome Sequence of Fusarium oxysporum f. sp. melonis 26406.</title>
        <authorList>
            <consortium name="The Broad Institute Genomics Platform"/>
            <person name="Ma L.-J."/>
            <person name="Corby-Kistler H."/>
            <person name="Broz K."/>
            <person name="Gale L.R."/>
            <person name="Jonkers W."/>
            <person name="O'Donnell K."/>
            <person name="Ploetz R."/>
            <person name="Steinberg C."/>
            <person name="Schwartz D.C."/>
            <person name="VanEtten H."/>
            <person name="Zhou S."/>
            <person name="Young S.K."/>
            <person name="Zeng Q."/>
            <person name="Gargeya S."/>
            <person name="Fitzgerald M."/>
            <person name="Abouelleil A."/>
            <person name="Alvarado L."/>
            <person name="Chapman S.B."/>
            <person name="Gainer-Dewar J."/>
            <person name="Goldberg J."/>
            <person name="Griggs A."/>
            <person name="Gujja S."/>
            <person name="Hansen M."/>
            <person name="Howarth C."/>
            <person name="Imamovic A."/>
            <person name="Ireland A."/>
            <person name="Larimer J."/>
            <person name="McCowan C."/>
            <person name="Murphy C."/>
            <person name="Pearson M."/>
            <person name="Poon T.W."/>
            <person name="Priest M."/>
            <person name="Roberts A."/>
            <person name="Saif S."/>
            <person name="Shea T."/>
            <person name="Sykes S."/>
            <person name="Wortman J."/>
            <person name="Nusbaum C."/>
            <person name="Birren B."/>
        </authorList>
    </citation>
    <scope>NUCLEOTIDE SEQUENCE</scope>
    <source>
        <strain evidence="1">26406</strain>
    </source>
</reference>
<dbReference type="VEuPathDB" id="FungiDB:FOMG_11645"/>
<evidence type="ECO:0000313" key="1">
    <source>
        <dbReference type="EMBL" id="EXK32789.1"/>
    </source>
</evidence>
<sequence>MSPDGETSAFACWALEGSDFSQRMELWHIGRGARVDKFTIDDPAFALTWTQDGLGLLSLSPEGKVLAYDLLPKSASTYYSLQPRIDTLLGVAFSIADIYPCVIATMNGNEVSIDPYALTEILYIWNYKPERSSNH</sequence>
<organism evidence="1">
    <name type="scientific">Fusarium oxysporum f. sp. melonis 26406</name>
    <dbReference type="NCBI Taxonomy" id="1089452"/>
    <lineage>
        <taxon>Eukaryota</taxon>
        <taxon>Fungi</taxon>
        <taxon>Dikarya</taxon>
        <taxon>Ascomycota</taxon>
        <taxon>Pezizomycotina</taxon>
        <taxon>Sordariomycetes</taxon>
        <taxon>Hypocreomycetidae</taxon>
        <taxon>Hypocreales</taxon>
        <taxon>Nectriaceae</taxon>
        <taxon>Fusarium</taxon>
        <taxon>Fusarium oxysporum species complex</taxon>
    </lineage>
</organism>
<dbReference type="AlphaFoldDB" id="W9ZLT3"/>